<feature type="compositionally biased region" description="Basic and acidic residues" evidence="1">
    <location>
        <begin position="316"/>
        <end position="328"/>
    </location>
</feature>
<dbReference type="OrthoDB" id="1350766at2759"/>
<feature type="region of interest" description="Disordered" evidence="1">
    <location>
        <begin position="1403"/>
        <end position="1451"/>
    </location>
</feature>
<dbReference type="EMBL" id="KZ451939">
    <property type="protein sequence ID" value="PKA60423.1"/>
    <property type="molecule type" value="Genomic_DNA"/>
</dbReference>
<sequence>MDPRCFCCLDLPRFLAAGRLGMEEPEKGGNCFFLDPNRLSTAILCFERDIAQVLDLGDYLWNVELERQVVEVYPSITIQSCTCSKGFASSLEILKGQSFCKGCGGVVSVHKAAALSRRMLSAMKPEFSRVIDPYLTWKTSSNGKRRAFRRARTFTQENRNKFLFNCLKDSEIIDEDSRKKWDMSVSESEKLGVSILGRRFGGAIESVPIKKRRFEFLPCQSPPQRSSSDHSLESCPDLFSDTTVKQDELGGVYCGQVGTCAELQSGLEDVDKQLSDSADFSGISILAAAAASESSIERGFADAKDSTVIQHPQSQKFEESHQSHEPEYEINKGKPQMESSVTVDVMCCECNETKSDECKMVSPFSLQKFSHMRGSMPSSDDRLLWDLNKVMDVWECQPDDFSTPERHPAAILNKDGSHACISGMSEPGRNITSIGVGGFVRVNAEDQDFSSSFIMSDVVERKYNNPTNDEKNVGFSQNLACGSLRGEFLYKAAKDKVETGAEKTKSAQSGQERFLVTGDPSDSSAGNAELVRDLSLKAINVFNEGKAETSSMSLNIHMKTRNTSHQVITENASICRATDAGYLLAEDENITDSVHDKGLLAKAINVYDHSVDGQHVDDGRASGNAKLISHIEPRQSSCNDVAVDGIASCSPASDFDQDAQERILHSSNSKNSHVLIDGSNSKNLTCRSCLSDETANTDSLENAYANAHLSKSLSFDSQLTSDLEQLLSISTCNSKYEKNSEDMRIGESKCCLISDESLNSKKAAAFVCKHTNIDSAVEGCSDAPQVDVALSSQEVYRTSVGGCVSSENHVSLDEHLDSEYRSDASPNGTCNASGMEKVDFLRDDDSQYEDGELRESVLNSWMEDGVEDVETEHVDYGSDTKETDWFETDHDFQSGLDFTAEGMECKNEENEYVAEDHSQLKTFHKCINSQDVLNVGYGNIDVGLGLLKLAKETVDANDANKAPSKFENRLLPPVAPDNSGFSGKLAQPARTRMKPSGWDKLPGSKDTALNSGWNHDHASLDPYPSSQNAGGYARPILHRDLSARLERLKSSETSRTKDVSYARASGKTDQNLNAERNSETYRSIGRSRPYFLSHVRDIDDHQGEPMCSPDNVGNHYNASGFYSSSSFSHPGSRNAAAAAVAKVESNGFIVAPDGTIVKAGSSGPTPHACRHSQNSSAHVTHSSGRGPPLERDGSFSLSAGLCNQREASEDRYYNVGPVRATRYGSGMVSIGYRSFHGSVSEDRVDLPPQQNPFSRSERSFSPQRRRLSCDQKLSPSRSRTRSPHTWATPHGRNDGRMSAVPNARRQSRSPRNFSSDISLERHRSPHQPSIPGEDLASYGPMSRSHTSPSHTARWIGGKRNMPDHLLERQHRRPIGRSAAGLSRSQRLDEIDTHGRLKQKKFNGSMHSGRFQDFVGYGRGRKRDDQDDARTGGSNTYKMLHPEKHHGNNGSMKRFPYDDEYYRSHNRQPKSSALQWRESPRIFERNIDYQHVHSPQRMNEGRSHFRYDRDGKPDSDMKSFGVRGNNDDISLQRRSS</sequence>
<name>A0A2I0AXZ8_9ASPA</name>
<proteinExistence type="predicted"/>
<feature type="compositionally biased region" description="Basic and acidic residues" evidence="1">
    <location>
        <begin position="1498"/>
        <end position="1516"/>
    </location>
</feature>
<feature type="compositionally biased region" description="Basic and acidic residues" evidence="1">
    <location>
        <begin position="1047"/>
        <end position="1060"/>
    </location>
</feature>
<feature type="compositionally biased region" description="Polar residues" evidence="1">
    <location>
        <begin position="1251"/>
        <end position="1262"/>
    </location>
</feature>
<feature type="region of interest" description="Disordered" evidence="1">
    <location>
        <begin position="308"/>
        <end position="328"/>
    </location>
</feature>
<gene>
    <name evidence="2" type="ORF">AXF42_Ash008483</name>
</gene>
<dbReference type="Proteomes" id="UP000236161">
    <property type="component" value="Unassembled WGS sequence"/>
</dbReference>
<feature type="region of interest" description="Disordered" evidence="1">
    <location>
        <begin position="1486"/>
        <end position="1535"/>
    </location>
</feature>
<keyword evidence="3" id="KW-1185">Reference proteome</keyword>
<feature type="compositionally biased region" description="Polar residues" evidence="1">
    <location>
        <begin position="1171"/>
        <end position="1183"/>
    </location>
</feature>
<protein>
    <submittedName>
        <fullName evidence="2">Uncharacterized protein</fullName>
    </submittedName>
</protein>
<reference evidence="2 3" key="1">
    <citation type="journal article" date="2017" name="Nature">
        <title>The Apostasia genome and the evolution of orchids.</title>
        <authorList>
            <person name="Zhang G.Q."/>
            <person name="Liu K.W."/>
            <person name="Li Z."/>
            <person name="Lohaus R."/>
            <person name="Hsiao Y.Y."/>
            <person name="Niu S.C."/>
            <person name="Wang J.Y."/>
            <person name="Lin Y.C."/>
            <person name="Xu Q."/>
            <person name="Chen L.J."/>
            <person name="Yoshida K."/>
            <person name="Fujiwara S."/>
            <person name="Wang Z.W."/>
            <person name="Zhang Y.Q."/>
            <person name="Mitsuda N."/>
            <person name="Wang M."/>
            <person name="Liu G.H."/>
            <person name="Pecoraro L."/>
            <person name="Huang H.X."/>
            <person name="Xiao X.J."/>
            <person name="Lin M."/>
            <person name="Wu X.Y."/>
            <person name="Wu W.L."/>
            <person name="Chen Y.Y."/>
            <person name="Chang S.B."/>
            <person name="Sakamoto S."/>
            <person name="Ohme-Takagi M."/>
            <person name="Yagi M."/>
            <person name="Zeng S.J."/>
            <person name="Shen C.Y."/>
            <person name="Yeh C.M."/>
            <person name="Luo Y.B."/>
            <person name="Tsai W.C."/>
            <person name="Van de Peer Y."/>
            <person name="Liu Z.J."/>
        </authorList>
    </citation>
    <scope>NUCLEOTIDE SEQUENCE [LARGE SCALE GENOMIC DNA]</scope>
    <source>
        <strain evidence="3">cv. Shenzhen</strain>
        <tissue evidence="2">Stem</tissue>
    </source>
</reference>
<feature type="region of interest" description="Disordered" evidence="1">
    <location>
        <begin position="1159"/>
        <end position="1196"/>
    </location>
</feature>
<feature type="region of interest" description="Disordered" evidence="1">
    <location>
        <begin position="967"/>
        <end position="1032"/>
    </location>
</feature>
<evidence type="ECO:0000256" key="1">
    <source>
        <dbReference type="SAM" id="MobiDB-lite"/>
    </source>
</evidence>
<feature type="region of interest" description="Disordered" evidence="1">
    <location>
        <begin position="1239"/>
        <end position="1357"/>
    </location>
</feature>
<dbReference type="PANTHER" id="PTHR34536:SF6">
    <property type="entry name" value="DENTIN SIALOPHOSPHOPROTEIN-LIKE PROTEIN"/>
    <property type="match status" value="1"/>
</dbReference>
<feature type="region of interest" description="Disordered" evidence="1">
    <location>
        <begin position="500"/>
        <end position="522"/>
    </location>
</feature>
<evidence type="ECO:0000313" key="2">
    <source>
        <dbReference type="EMBL" id="PKA60423.1"/>
    </source>
</evidence>
<organism evidence="2 3">
    <name type="scientific">Apostasia shenzhenica</name>
    <dbReference type="NCBI Taxonomy" id="1088818"/>
    <lineage>
        <taxon>Eukaryota</taxon>
        <taxon>Viridiplantae</taxon>
        <taxon>Streptophyta</taxon>
        <taxon>Embryophyta</taxon>
        <taxon>Tracheophyta</taxon>
        <taxon>Spermatophyta</taxon>
        <taxon>Magnoliopsida</taxon>
        <taxon>Liliopsida</taxon>
        <taxon>Asparagales</taxon>
        <taxon>Orchidaceae</taxon>
        <taxon>Apostasioideae</taxon>
        <taxon>Apostasia</taxon>
    </lineage>
</organism>
<feature type="region of interest" description="Disordered" evidence="1">
    <location>
        <begin position="1047"/>
        <end position="1072"/>
    </location>
</feature>
<evidence type="ECO:0000313" key="3">
    <source>
        <dbReference type="Proteomes" id="UP000236161"/>
    </source>
</evidence>
<accession>A0A2I0AXZ8</accession>
<dbReference type="STRING" id="1088818.A0A2I0AXZ8"/>
<feature type="compositionally biased region" description="Polar residues" evidence="1">
    <location>
        <begin position="1526"/>
        <end position="1535"/>
    </location>
</feature>
<dbReference type="PANTHER" id="PTHR34536">
    <property type="entry name" value="DENTIN SIALOPHOSPHOPROTEIN-LIKE PROTEIN"/>
    <property type="match status" value="1"/>
</dbReference>